<gene>
    <name evidence="2" type="ORF">EDB81DRAFT_852017</name>
</gene>
<evidence type="ECO:0000256" key="1">
    <source>
        <dbReference type="SAM" id="MobiDB-lite"/>
    </source>
</evidence>
<dbReference type="EMBL" id="JAGMUV010000002">
    <property type="protein sequence ID" value="KAH7171435.1"/>
    <property type="molecule type" value="Genomic_DNA"/>
</dbReference>
<keyword evidence="3" id="KW-1185">Reference proteome</keyword>
<sequence length="256" mass="27512">MDGVEQTNGSVRLVFRCDSVAEKVAKEDAIKQPWVVESAFGIVGGWHRSRGKCCRASHHVRGVRKGGEGGDTTKPAGLDPGLFRRFTVYLGWCMGSFQRARRMLAPLAHGYQGDLRPPRQRRNDAAGGQTQNSRGADAVPTPVLHKPQIQQMQPGRDMLGPMADPALREIPESPLARPPLGTFMGVLGISWGTYSENQKPTGGSGFVPQHHISARFRFRSRGHQVPKALDGLGSFIVATGLAASPTSGVVAMGLAV</sequence>
<accession>A0A9P9FT26</accession>
<reference evidence="2" key="1">
    <citation type="journal article" date="2021" name="Nat. Commun.">
        <title>Genetic determinants of endophytism in the Arabidopsis root mycobiome.</title>
        <authorList>
            <person name="Mesny F."/>
            <person name="Miyauchi S."/>
            <person name="Thiergart T."/>
            <person name="Pickel B."/>
            <person name="Atanasova L."/>
            <person name="Karlsson M."/>
            <person name="Huettel B."/>
            <person name="Barry K.W."/>
            <person name="Haridas S."/>
            <person name="Chen C."/>
            <person name="Bauer D."/>
            <person name="Andreopoulos W."/>
            <person name="Pangilinan J."/>
            <person name="LaButti K."/>
            <person name="Riley R."/>
            <person name="Lipzen A."/>
            <person name="Clum A."/>
            <person name="Drula E."/>
            <person name="Henrissat B."/>
            <person name="Kohler A."/>
            <person name="Grigoriev I.V."/>
            <person name="Martin F.M."/>
            <person name="Hacquard S."/>
        </authorList>
    </citation>
    <scope>NUCLEOTIDE SEQUENCE</scope>
    <source>
        <strain evidence="2">MPI-CAGE-AT-0147</strain>
    </source>
</reference>
<feature type="region of interest" description="Disordered" evidence="1">
    <location>
        <begin position="110"/>
        <end position="140"/>
    </location>
</feature>
<name>A0A9P9FT26_9HYPO</name>
<evidence type="ECO:0000313" key="3">
    <source>
        <dbReference type="Proteomes" id="UP000738349"/>
    </source>
</evidence>
<organism evidence="2 3">
    <name type="scientific">Dactylonectria macrodidyma</name>
    <dbReference type="NCBI Taxonomy" id="307937"/>
    <lineage>
        <taxon>Eukaryota</taxon>
        <taxon>Fungi</taxon>
        <taxon>Dikarya</taxon>
        <taxon>Ascomycota</taxon>
        <taxon>Pezizomycotina</taxon>
        <taxon>Sordariomycetes</taxon>
        <taxon>Hypocreomycetidae</taxon>
        <taxon>Hypocreales</taxon>
        <taxon>Nectriaceae</taxon>
        <taxon>Dactylonectria</taxon>
    </lineage>
</organism>
<protein>
    <submittedName>
        <fullName evidence="2">Uncharacterized protein</fullName>
    </submittedName>
</protein>
<dbReference type="AlphaFoldDB" id="A0A9P9FT26"/>
<evidence type="ECO:0000313" key="2">
    <source>
        <dbReference type="EMBL" id="KAH7171435.1"/>
    </source>
</evidence>
<dbReference type="Proteomes" id="UP000738349">
    <property type="component" value="Unassembled WGS sequence"/>
</dbReference>
<comment type="caution">
    <text evidence="2">The sequence shown here is derived from an EMBL/GenBank/DDBJ whole genome shotgun (WGS) entry which is preliminary data.</text>
</comment>
<proteinExistence type="predicted"/>